<dbReference type="PANTHER" id="PTHR30469:SF15">
    <property type="entry name" value="HLYD FAMILY OF SECRETION PROTEINS"/>
    <property type="match status" value="1"/>
</dbReference>
<gene>
    <name evidence="7" type="ORF">SAMN04487892_1474</name>
</gene>
<dbReference type="GO" id="GO:1990281">
    <property type="term" value="C:efflux pump complex"/>
    <property type="evidence" value="ECO:0007669"/>
    <property type="project" value="TreeGrafter"/>
</dbReference>
<dbReference type="InterPro" id="IPR058625">
    <property type="entry name" value="MdtA-like_BSH"/>
</dbReference>
<accession>A0A1H2U933</accession>
<evidence type="ECO:0000259" key="6">
    <source>
        <dbReference type="Pfam" id="PF25989"/>
    </source>
</evidence>
<dbReference type="PANTHER" id="PTHR30469">
    <property type="entry name" value="MULTIDRUG RESISTANCE PROTEIN MDTA"/>
    <property type="match status" value="1"/>
</dbReference>
<keyword evidence="8" id="KW-1185">Reference proteome</keyword>
<dbReference type="STRING" id="1073328.SAMN05216294_0819"/>
<dbReference type="SUPFAM" id="SSF111369">
    <property type="entry name" value="HlyD-like secretion proteins"/>
    <property type="match status" value="1"/>
</dbReference>
<feature type="domain" description="YknX-like C-terminal permuted SH3-like" evidence="6">
    <location>
        <begin position="293"/>
        <end position="361"/>
    </location>
</feature>
<evidence type="ECO:0000313" key="7">
    <source>
        <dbReference type="EMBL" id="SDW51954.1"/>
    </source>
</evidence>
<dbReference type="Pfam" id="PF25917">
    <property type="entry name" value="BSH_RND"/>
    <property type="match status" value="1"/>
</dbReference>
<proteinExistence type="inferred from homology"/>
<dbReference type="GO" id="GO:0015562">
    <property type="term" value="F:efflux transmembrane transporter activity"/>
    <property type="evidence" value="ECO:0007669"/>
    <property type="project" value="TreeGrafter"/>
</dbReference>
<dbReference type="PROSITE" id="PS51257">
    <property type="entry name" value="PROKAR_LIPOPROTEIN"/>
    <property type="match status" value="1"/>
</dbReference>
<feature type="domain" description="Multidrug resistance protein MdtA-like barrel-sandwich hybrid" evidence="4">
    <location>
        <begin position="64"/>
        <end position="197"/>
    </location>
</feature>
<evidence type="ECO:0000259" key="5">
    <source>
        <dbReference type="Pfam" id="PF25954"/>
    </source>
</evidence>
<dbReference type="Proteomes" id="UP000199592">
    <property type="component" value="Unassembled WGS sequence"/>
</dbReference>
<evidence type="ECO:0000259" key="4">
    <source>
        <dbReference type="Pfam" id="PF25917"/>
    </source>
</evidence>
<dbReference type="InterPro" id="IPR058637">
    <property type="entry name" value="YknX-like_C"/>
</dbReference>
<protein>
    <submittedName>
        <fullName evidence="7">RND family efflux transporter, MFP subunit</fullName>
    </submittedName>
</protein>
<evidence type="ECO:0000256" key="3">
    <source>
        <dbReference type="SAM" id="SignalP"/>
    </source>
</evidence>
<sequence length="363" mass="38614">MKNTTIYKSIILIMSLGLTLMGCGSDEKQTVDTSAAVPVTVADVDMGDSSTILAGSGQIKAVNSATLSTRMMGHVESLPVKIGQKVNKGDLLISINNGDLRAKKAQVEASITEATVAFNNAKKDYERFQNLFKESSASQKELDDMTAQYEMAKARLEAANQMKNEVNSQFAYADIRAPFSGVVTNTYIDEGDMANPGVPLVSVESPGTGFEVEAKVAENNISAIKVGTTAQVLVKALDTTITGKVSELSASAQNTGGQYVMKVSLDETNAKILSGMYATVRLEAENESNGKTVVTVPSTALVHKGQLTGVYTLGQDNVALLRWLRLGENYGDEVEVLSGLSKGDQYIVSADGKLYNGAKVSIQ</sequence>
<keyword evidence="2" id="KW-0175">Coiled coil</keyword>
<evidence type="ECO:0000313" key="8">
    <source>
        <dbReference type="Proteomes" id="UP000199592"/>
    </source>
</evidence>
<feature type="signal peptide" evidence="3">
    <location>
        <begin position="1"/>
        <end position="24"/>
    </location>
</feature>
<feature type="coiled-coil region" evidence="2">
    <location>
        <begin position="142"/>
        <end position="169"/>
    </location>
</feature>
<dbReference type="Gene3D" id="2.40.30.170">
    <property type="match status" value="1"/>
</dbReference>
<evidence type="ECO:0000256" key="2">
    <source>
        <dbReference type="SAM" id="Coils"/>
    </source>
</evidence>
<dbReference type="InterPro" id="IPR058792">
    <property type="entry name" value="Beta-barrel_RND_2"/>
</dbReference>
<keyword evidence="3" id="KW-0732">Signal</keyword>
<feature type="chain" id="PRO_5011650362" evidence="3">
    <location>
        <begin position="25"/>
        <end position="363"/>
    </location>
</feature>
<dbReference type="RefSeq" id="WP_090292902.1">
    <property type="nucleotide sequence ID" value="NZ_FNKI01000001.1"/>
</dbReference>
<dbReference type="Pfam" id="PF25989">
    <property type="entry name" value="YknX_C"/>
    <property type="match status" value="1"/>
</dbReference>
<dbReference type="EMBL" id="FNMY01000002">
    <property type="protein sequence ID" value="SDW51954.1"/>
    <property type="molecule type" value="Genomic_DNA"/>
</dbReference>
<organism evidence="7 8">
    <name type="scientific">Flagellimonas zhangzhouensis</name>
    <dbReference type="NCBI Taxonomy" id="1073328"/>
    <lineage>
        <taxon>Bacteria</taxon>
        <taxon>Pseudomonadati</taxon>
        <taxon>Bacteroidota</taxon>
        <taxon>Flavobacteriia</taxon>
        <taxon>Flavobacteriales</taxon>
        <taxon>Flavobacteriaceae</taxon>
        <taxon>Flagellimonas</taxon>
    </lineage>
</organism>
<dbReference type="Pfam" id="PF25954">
    <property type="entry name" value="Beta-barrel_RND_2"/>
    <property type="match status" value="1"/>
</dbReference>
<comment type="similarity">
    <text evidence="1">Belongs to the membrane fusion protein (MFP) (TC 8.A.1) family.</text>
</comment>
<evidence type="ECO:0000256" key="1">
    <source>
        <dbReference type="ARBA" id="ARBA00009477"/>
    </source>
</evidence>
<dbReference type="Gene3D" id="2.40.420.20">
    <property type="match status" value="1"/>
</dbReference>
<name>A0A1H2U933_9FLAO</name>
<dbReference type="InterPro" id="IPR006143">
    <property type="entry name" value="RND_pump_MFP"/>
</dbReference>
<dbReference type="AlphaFoldDB" id="A0A1H2U933"/>
<feature type="domain" description="CusB-like beta-barrel" evidence="5">
    <location>
        <begin position="212"/>
        <end position="285"/>
    </location>
</feature>
<dbReference type="Gene3D" id="1.10.287.470">
    <property type="entry name" value="Helix hairpin bin"/>
    <property type="match status" value="1"/>
</dbReference>
<reference evidence="8" key="1">
    <citation type="submission" date="2016-10" db="EMBL/GenBank/DDBJ databases">
        <authorList>
            <person name="Varghese N."/>
            <person name="Submissions S."/>
        </authorList>
    </citation>
    <scope>NUCLEOTIDE SEQUENCE [LARGE SCALE GENOMIC DNA]</scope>
    <source>
        <strain evidence="8">DSM 25030</strain>
    </source>
</reference>
<dbReference type="OrthoDB" id="9806939at2"/>
<dbReference type="Gene3D" id="2.40.50.100">
    <property type="match status" value="1"/>
</dbReference>
<dbReference type="NCBIfam" id="TIGR01730">
    <property type="entry name" value="RND_mfp"/>
    <property type="match status" value="1"/>
</dbReference>